<dbReference type="SUPFAM" id="SSF53756">
    <property type="entry name" value="UDP-Glycosyltransferase/glycogen phosphorylase"/>
    <property type="match status" value="1"/>
</dbReference>
<accession>A0ABS1D906</accession>
<dbReference type="Proteomes" id="UP000697995">
    <property type="component" value="Unassembled WGS sequence"/>
</dbReference>
<evidence type="ECO:0008006" key="3">
    <source>
        <dbReference type="Google" id="ProtNLM"/>
    </source>
</evidence>
<proteinExistence type="predicted"/>
<gene>
    <name evidence="1" type="ORF">CKO45_31525</name>
</gene>
<dbReference type="RefSeq" id="WP_200306910.1">
    <property type="nucleotide sequence ID" value="NZ_NRSG01000694.1"/>
</dbReference>
<dbReference type="PANTHER" id="PTHR12526">
    <property type="entry name" value="GLYCOSYLTRANSFERASE"/>
    <property type="match status" value="1"/>
</dbReference>
<dbReference type="PANTHER" id="PTHR12526:SF636">
    <property type="entry name" value="BLL3647 PROTEIN"/>
    <property type="match status" value="1"/>
</dbReference>
<comment type="caution">
    <text evidence="1">The sequence shown here is derived from an EMBL/GenBank/DDBJ whole genome shotgun (WGS) entry which is preliminary data.</text>
</comment>
<reference evidence="1 2" key="1">
    <citation type="journal article" date="2020" name="Microorganisms">
        <title>Osmotic Adaptation and Compatible Solute Biosynthesis of Phototrophic Bacteria as Revealed from Genome Analyses.</title>
        <authorList>
            <person name="Imhoff J.F."/>
            <person name="Rahn T."/>
            <person name="Kunzel S."/>
            <person name="Keller A."/>
            <person name="Neulinger S.C."/>
        </authorList>
    </citation>
    <scope>NUCLEOTIDE SEQUENCE [LARGE SCALE GENOMIC DNA]</scope>
    <source>
        <strain evidence="1 2">DSM 15382</strain>
    </source>
</reference>
<feature type="non-terminal residue" evidence="1">
    <location>
        <position position="1"/>
    </location>
</feature>
<sequence length="373" mass="39798">LRAEQAGLPAPWRLDWRVPRSRAAAEARWAQGIGAALPREPLPDRRDIAFLLPLFAFGGLEKVAMAQARVLRRHGWRTHLVVAGAQRLDWAPEVAASFDSVTLFQGLGEQRVAYEVGYFGAALSRMPEDAEGARDALGLLADCQVVVNTHAIGCHALAAPLRRLGVRTFAALHLVENAAWDAPYGNPHALAGYEHAYDGILVISEALRGWCIGQGLPREKLTLLRNAPGHATPPARSARAAEDLDALYAWADVLVLPSRFEGVPLVVLEAQRMGCVPLATDVGALGEAVAHGEDGLLVPGTLPEEAIIAGFVDALRALAADRARLLALGERAAARAGALEWDVTMRPWLDRLDALVPLPGAEAAPVQARPAAA</sequence>
<dbReference type="Pfam" id="PF13692">
    <property type="entry name" value="Glyco_trans_1_4"/>
    <property type="match status" value="1"/>
</dbReference>
<organism evidence="1 2">
    <name type="scientific">Paracraurococcus ruber</name>
    <dbReference type="NCBI Taxonomy" id="77675"/>
    <lineage>
        <taxon>Bacteria</taxon>
        <taxon>Pseudomonadati</taxon>
        <taxon>Pseudomonadota</taxon>
        <taxon>Alphaproteobacteria</taxon>
        <taxon>Acetobacterales</taxon>
        <taxon>Roseomonadaceae</taxon>
        <taxon>Paracraurococcus</taxon>
    </lineage>
</organism>
<evidence type="ECO:0000313" key="2">
    <source>
        <dbReference type="Proteomes" id="UP000697995"/>
    </source>
</evidence>
<keyword evidence="2" id="KW-1185">Reference proteome</keyword>
<dbReference type="EMBL" id="NRSG01000694">
    <property type="protein sequence ID" value="MBK1662707.1"/>
    <property type="molecule type" value="Genomic_DNA"/>
</dbReference>
<name>A0ABS1D906_9PROT</name>
<dbReference type="Gene3D" id="3.40.50.2000">
    <property type="entry name" value="Glycogen Phosphorylase B"/>
    <property type="match status" value="1"/>
</dbReference>
<protein>
    <recommendedName>
        <fullName evidence="3">Glycosyltransferase</fullName>
    </recommendedName>
</protein>
<evidence type="ECO:0000313" key="1">
    <source>
        <dbReference type="EMBL" id="MBK1662707.1"/>
    </source>
</evidence>